<dbReference type="InterPro" id="IPR011989">
    <property type="entry name" value="ARM-like"/>
</dbReference>
<dbReference type="Pfam" id="PF00107">
    <property type="entry name" value="ADH_zinc_N"/>
    <property type="match status" value="1"/>
</dbReference>
<dbReference type="InterPro" id="IPR035983">
    <property type="entry name" value="Hect_E3_ubiquitin_ligase"/>
</dbReference>
<feature type="region of interest" description="Disordered" evidence="8">
    <location>
        <begin position="2838"/>
        <end position="2894"/>
    </location>
</feature>
<feature type="region of interest" description="Disordered" evidence="8">
    <location>
        <begin position="2271"/>
        <end position="2295"/>
    </location>
</feature>
<dbReference type="FunFam" id="3.30.2160.10:FF:000001">
    <property type="entry name" value="E3 ubiquitin-protein ligase NEDD4-like"/>
    <property type="match status" value="1"/>
</dbReference>
<dbReference type="PANTHER" id="PTHR11254">
    <property type="entry name" value="HECT DOMAIN UBIQUITIN-PROTEIN LIGASE"/>
    <property type="match status" value="1"/>
</dbReference>
<dbReference type="PROSITE" id="PS50030">
    <property type="entry name" value="UBA"/>
    <property type="match status" value="1"/>
</dbReference>
<dbReference type="Pfam" id="PF00627">
    <property type="entry name" value="UBA"/>
    <property type="match status" value="1"/>
</dbReference>
<evidence type="ECO:0000256" key="1">
    <source>
        <dbReference type="ARBA" id="ARBA00000885"/>
    </source>
</evidence>
<dbReference type="SMART" id="SM00165">
    <property type="entry name" value="UBA"/>
    <property type="match status" value="1"/>
</dbReference>
<dbReference type="Pfam" id="PF00632">
    <property type="entry name" value="HECT"/>
    <property type="match status" value="1"/>
</dbReference>
<feature type="compositionally biased region" description="Basic and acidic residues" evidence="8">
    <location>
        <begin position="1941"/>
        <end position="1950"/>
    </location>
</feature>
<dbReference type="GO" id="GO:0008270">
    <property type="term" value="F:zinc ion binding"/>
    <property type="evidence" value="ECO:0007669"/>
    <property type="project" value="InterPro"/>
</dbReference>
<dbReference type="InterPro" id="IPR009060">
    <property type="entry name" value="UBA-like_sf"/>
</dbReference>
<feature type="region of interest" description="Disordered" evidence="8">
    <location>
        <begin position="2336"/>
        <end position="2397"/>
    </location>
</feature>
<dbReference type="CDD" id="cd08241">
    <property type="entry name" value="QOR1"/>
    <property type="match status" value="1"/>
</dbReference>
<dbReference type="GO" id="GO:0016491">
    <property type="term" value="F:oxidoreductase activity"/>
    <property type="evidence" value="ECO:0007669"/>
    <property type="project" value="InterPro"/>
</dbReference>
<dbReference type="GO" id="GO:0005737">
    <property type="term" value="C:cytoplasm"/>
    <property type="evidence" value="ECO:0007669"/>
    <property type="project" value="TreeGrafter"/>
</dbReference>
<dbReference type="InterPro" id="IPR013154">
    <property type="entry name" value="ADH-like_N"/>
</dbReference>
<dbReference type="SUPFAM" id="SSF51735">
    <property type="entry name" value="NAD(P)-binding Rossmann-fold domains"/>
    <property type="match status" value="1"/>
</dbReference>
<evidence type="ECO:0000256" key="4">
    <source>
        <dbReference type="ARBA" id="ARBA00022679"/>
    </source>
</evidence>
<accession>A0A8H4VUH9</accession>
<dbReference type="Gene3D" id="3.90.180.10">
    <property type="entry name" value="Medium-chain alcohol dehydrogenases, catalytic domain"/>
    <property type="match status" value="1"/>
</dbReference>
<dbReference type="Pfam" id="PF14377">
    <property type="entry name" value="UBM"/>
    <property type="match status" value="3"/>
</dbReference>
<dbReference type="InterPro" id="IPR025527">
    <property type="entry name" value="HUWE1/Rev1_UBM"/>
</dbReference>
<feature type="compositionally biased region" description="Polar residues" evidence="8">
    <location>
        <begin position="1265"/>
        <end position="1293"/>
    </location>
</feature>
<evidence type="ECO:0000313" key="11">
    <source>
        <dbReference type="EMBL" id="KAF4620805.1"/>
    </source>
</evidence>
<dbReference type="Pfam" id="PF08240">
    <property type="entry name" value="ADH_N"/>
    <property type="match status" value="1"/>
</dbReference>
<dbReference type="Gene3D" id="3.30.2160.10">
    <property type="entry name" value="Hect, E3 ligase catalytic domain"/>
    <property type="match status" value="1"/>
</dbReference>
<feature type="compositionally biased region" description="Low complexity" evidence="8">
    <location>
        <begin position="1248"/>
        <end position="1257"/>
    </location>
</feature>
<comment type="caution">
    <text evidence="11">The sequence shown here is derived from an EMBL/GenBank/DDBJ whole genome shotgun (WGS) entry which is preliminary data.</text>
</comment>
<feature type="region of interest" description="Disordered" evidence="8">
    <location>
        <begin position="2411"/>
        <end position="2447"/>
    </location>
</feature>
<feature type="compositionally biased region" description="Pro residues" evidence="8">
    <location>
        <begin position="1234"/>
        <end position="1247"/>
    </location>
</feature>
<sequence length="3742" mass="411876">MATVLNKFDDIMDETIREYNVEKLQLRPFSFFSKELLSEVLRFERLLLENSTNRKTFSSYDSLAKRWPHLREHGIGLVDLVGKNGGDLEGIPAEAREVNFSFYRPETSTSTTVDETKVDEAADSSTTSPRKAQAADAANSNSSAVHLRLDEATVLGQPAVNVLADAIQTFTVPESETYELLCRIRSAASLSPGRKQEREKLIVVRLLAIAIYGHTHSESQASAALFLYEPDLIGHIAELLQVDQGIPVIIQTSAIAALDALARYKSKIQEVLTSVNAGVNHGILMALLRKMVTDVANPESKLPHAFVEALLSFITYIASHASGGNMVVGAGLVPLLIQIMENRLPSRLPVISKTMQLVDNVLYSFTNAFSLFCASRGVEILVDRIETHRQYEIDFSIKEYATTYQACAISGLGQCTYLPFTGELPIQRTAVLKHILRSMHRMMQSSGTAEGLRGLIDMSLLKSIKKILEYRGLFGPNIFPLAINIMSTFVHNEPTSLAIIQEAGLPETFYKAVEIGIEPAIEVVQAVTNAIGALCLNETGQALLAKRPSIIPTIFSIFTSESHLKVLIDKENAVIVGTAVDELIRHHPFLKGPVFDALKSTFSRIESLGMAYVPPPSIRHWYQLVPATAESGSDNDVSMQDVAASSAEPLQSPDRPAGTIEEEHDDEDENAKSHNNTVVSYIDIVGRPHYDKFLEGFFQHPPHCRDFVTTTDALERLGRLTGLPCLPYDFANSVSSDSMVQVLRTMTEVATKETLVHLSEIVKASLDVTKFFWEALEEPSKLLSYVEPEDTEIANQKFRSLVVLHIRITLLSDVFATTGQAQGRAAIGLLQTLMNNTSLQVLKDLGTLHRASIWENIALNLGLASKGIEVQQSGSSSPLEGSPDPMVRDLPDMDTPISNGVTSHANGAQADGVGISGSGNTVGKDKLDGPKEFNASSLRHITQGIPNALSPFFQAMVKMFHARRNPDSVQKRQIAESSKVVAEIMLEHLTVKDFGNKASLYNYYSVIFALFTLLLADERTSTNTLHTVELFAFYRAGGFDAISVVCAELASRIGEITAIKEENRTDAEKKELLHAYGAIKVALHLIYPIVSSKPLFESGQTLLITTRDKAETDPDFFEPHNFLVRLRSVSLPILQALWDAPWLIHAPLGVSRYVVRSILELANGENEETKNDPSSVDIGPTIIPTAISRPSGPDESRIRILTDMGFPRSAAERALIRTHNNVNSATELLLSNPFPLPPDPVPEPAPPANVEEPTAVADEPEESQAGVTAQAEVSLQDTVPNEGQSSGVVTTANEGEEPKSGSPKTKTIEEWRKALDEAREPLRANISKQALLLIDEHLSLLFDLHITFTKPSKYQKQAVRNLVDDIKTFSSFAYDTQEQPLANRCRLLALVLCEKPATLDQDLKNILMDHLLALLLSCTDLEHPPRWLAAHLLVTEALFTLADEPRTISLPKEGEVIVPERLSTGLIRTEAKGIVFDFCLRLLGIADLPADELLSVLRLFVLLTRDRDMASQFTQRGGLVSLFKRLRQSAVTGGSSYVATILRHIVEDASTIQNIMQQTIKRYFQQPRQRVIDMNIFVRNCSAIALRDVDIFIDTTKSLCQLEYPYSPSPHIKLQNEVNSQEKPLSVPLDSDMQVDTPVSGHSAGVSNSAETVVTLLITELINTMKTINDSSAVSVPSADSSVHATQIKESAKVETSSSEPSVPQPSESTTSQTEINDKHQYLCFLMQCLTELLLSYDACKVAFLSYSAKRRPQQTSKESHNKFRNTTLQFLLSELITYGTINSASDANHRNRGLVCSWAMNLIGALCVDTSPGPEPKEVSTDLVFVRKFVLETINRAIREVSANSDTLEARYGRLLALADLCHRLLTVRVNNSNSGKQQDDVPTHLAKIMLEKNFVAVLTTALSEVDLNYPNVRNLVAAILRPLEFLTKIAIKMSRNSSKNKDHAKEYESVSEGSEVEDEDEDMDEGNREETPDLYRNSALGMYSGEMDEHHYSEDEDMDDEGEEEDVEMEYDEETGSEDTSASESDDGEDDIDHVAQDSEEVWEEGDDDDEENLVQDDGAEEEEDEDEEQESDEDEHHHEVDAVDDEDDDEEGMLWEDMQDDADGLDVELENVNEEGTHGIPIQVNHEEDELEMASDEEDLAIDNGIFENAGIFFGDTFLNAGARDLGDQQPFGRSRNSVAAPETTTHPLLLDMSNSTRPHSQHHRGLRQAQRIMGTTPPNLLQTISEMLGEGSLQMIQQIISHEGGGAETFRIELPAGALLQAHGRRFLSASGRPERTPRSQTHKQGREFDPLPTLQRWAEEMKILHGDFVAERVAMLPAAVEAMKKAEEMEEEAANKKAAASAKAANEKPAPTSEDAESSQVPAPQDKEAAEVPTEAHAEVPAAEAEAPEQDTSMRIDVDLEMTDAPDAVPAAGGSQEPTAESGSVEAPGAESSSSAPVTSSTERVTVMIHGSSVDITDTGIDPTFLEALPDDMREEVLNQHVRDQQASRVERPPDSQISSEFLDALPPEIRAEIIQQEAMERARRRTEEAARVPVTEPAEIDPASFIASLDPSLRQSVLLDQEDRFIQSLPAHMIAEAGAYRHELHAARNLTGRNPARSAPPPSQARKYVHQHDAILLLDRSNVAVLVRLLFYPQVLKKNLLFKVLVNLCENAKTRTDLFNILLGILQDGTADVAAVDKSFSQMSVRTRDSKLPPTPKAAGKQKASDMVSTSALPLSHMENVPDLIAQRCLEALTYIVTTNEPSALFFLTEHDIPQGLRKANAKKGKGKEKQAAQTHYPLVLLLNLLDRQSLLRTPAILEAVVGLLATVTRPLMTLKEKSKNTEETSLLLPISQTAADPPPPVPDVNNGLAPASASSQPSTLPETIGAPATQPSTAITSESAAAASSSKAADQVEAKDILPSPPQVPNSTLRLIVNILTVGECSGRTFQQSLALIQHLSHIPDARDVIAQELKAKAQEFGQTLYLDLDELATALQNSDNDTLISSVAAKFSPASSTQAKLLRVLKTIDYMYTPKPTTNAAPTVTPTADVEKVQAIYEAFRFTPLWRRLGDCLSLIGEDTEKAHIATVLLPLIESLMVVCKFVGSKGTSTAASRAIRASASPRSPTTPKETMEDLFISFTDAHRKILNLMVRNNPSLMSGSFSLLVNNSRVLDFDNKRNYFNQQLHRKPHIREHYGTLQLNVRRARVFEDSFLYLQRKTGEQIKHGKLSVRFYDEEGVDAGGLTREWFQILARQMFNPNNALFQPCAADKLTYQPNKNSWVNPEHLSFFKFVGRVIGKAIYDGRLLDAYFARSLYRQLLGKPVDYRDVEWVDPEYYNSLCWILENDPTVLDLTFSVEADEFGVNRIVPLKEGGETIPVTQENKREFVQLSAQYRLYSSIKDQIESLSAGFYEIIPKDLITIFNEQELELLISGTPDIDVDEWRAATDYSGYTSSDPNIVWWWRALKSFNREERAKVLSFATGTSRVPLSGFLDLQGVQGVQKFSIHRAYGEPDRLPQAHTYSPQTILSLSSCITMRAFVVEKLAHPSKIPLSLNAPEPRAGPGQVLVDIYSAGLNFFDILQAQGKYQHKPPLPFILGSEFAGIISKDSPIPPGSNLRPGQRVFGAATGAFAEKIAVNVESVKPLPDNLTFDQGAGLYITWPTSYEALVGRAELKKGEWVLVTAAAGGVGIAAVQIAKALGAKVIAAAGSSEKIEIAKRYGGADYGVNYSIAGWQKDVLEITGGKGVDVIYDPVGLING</sequence>
<reference evidence="11 12" key="1">
    <citation type="submission" date="2019-12" db="EMBL/GenBank/DDBJ databases">
        <authorList>
            <person name="Floudas D."/>
            <person name="Bentzer J."/>
            <person name="Ahren D."/>
            <person name="Johansson T."/>
            <person name="Persson P."/>
            <person name="Tunlid A."/>
        </authorList>
    </citation>
    <scope>NUCLEOTIDE SEQUENCE [LARGE SCALE GENOMIC DNA]</scope>
    <source>
        <strain evidence="11 12">CBS 102.39</strain>
    </source>
</reference>
<name>A0A8H4VUH9_9AGAR</name>
<feature type="compositionally biased region" description="Basic and acidic residues" evidence="8">
    <location>
        <begin position="2370"/>
        <end position="2383"/>
    </location>
</feature>
<dbReference type="GO" id="GO:0006511">
    <property type="term" value="P:ubiquitin-dependent protein catabolic process"/>
    <property type="evidence" value="ECO:0007669"/>
    <property type="project" value="TreeGrafter"/>
</dbReference>
<feature type="region of interest" description="Disordered" evidence="8">
    <location>
        <begin position="632"/>
        <end position="673"/>
    </location>
</feature>
<dbReference type="EC" id="2.3.2.26" evidence="3"/>
<evidence type="ECO:0000256" key="6">
    <source>
        <dbReference type="ARBA" id="ARBA00034494"/>
    </source>
</evidence>
<evidence type="ECO:0000256" key="8">
    <source>
        <dbReference type="SAM" id="MobiDB-lite"/>
    </source>
</evidence>
<feature type="compositionally biased region" description="Acidic residues" evidence="8">
    <location>
        <begin position="660"/>
        <end position="669"/>
    </location>
</feature>
<keyword evidence="4" id="KW-0808">Transferase</keyword>
<dbReference type="EMBL" id="JAACJL010000015">
    <property type="protein sequence ID" value="KAF4620805.1"/>
    <property type="molecule type" value="Genomic_DNA"/>
</dbReference>
<dbReference type="GO" id="GO:0005634">
    <property type="term" value="C:nucleus"/>
    <property type="evidence" value="ECO:0007669"/>
    <property type="project" value="TreeGrafter"/>
</dbReference>
<evidence type="ECO:0000256" key="5">
    <source>
        <dbReference type="ARBA" id="ARBA00022786"/>
    </source>
</evidence>
<comment type="caution">
    <text evidence="7">Lacks conserved residue(s) required for the propagation of feature annotation.</text>
</comment>
<dbReference type="SMART" id="SM00119">
    <property type="entry name" value="HECTc"/>
    <property type="match status" value="1"/>
</dbReference>
<dbReference type="CDD" id="cd00078">
    <property type="entry name" value="HECTc"/>
    <property type="match status" value="1"/>
</dbReference>
<dbReference type="Gene3D" id="1.10.8.10">
    <property type="entry name" value="DNA helicase RuvA subunit, C-terminal domain"/>
    <property type="match status" value="1"/>
</dbReference>
<dbReference type="GO" id="GO:0061630">
    <property type="term" value="F:ubiquitin protein ligase activity"/>
    <property type="evidence" value="ECO:0007669"/>
    <property type="project" value="UniProtKB-EC"/>
</dbReference>
<feature type="region of interest" description="Disordered" evidence="8">
    <location>
        <begin position="1991"/>
        <end position="2093"/>
    </location>
</feature>
<feature type="compositionally biased region" description="Low complexity" evidence="8">
    <location>
        <begin position="2879"/>
        <end position="2894"/>
    </location>
</feature>
<evidence type="ECO:0000256" key="2">
    <source>
        <dbReference type="ARBA" id="ARBA00004906"/>
    </source>
</evidence>
<feature type="compositionally biased region" description="Low complexity" evidence="8">
    <location>
        <begin position="1694"/>
        <end position="1714"/>
    </location>
</feature>
<dbReference type="SUPFAM" id="SSF48371">
    <property type="entry name" value="ARM repeat"/>
    <property type="match status" value="1"/>
</dbReference>
<feature type="domain" description="HECT" evidence="10">
    <location>
        <begin position="3203"/>
        <end position="3504"/>
    </location>
</feature>
<dbReference type="Gene3D" id="3.30.2410.10">
    <property type="entry name" value="Hect, E3 ligase catalytic domain"/>
    <property type="match status" value="1"/>
</dbReference>
<dbReference type="PROSITE" id="PS50237">
    <property type="entry name" value="HECT"/>
    <property type="match status" value="1"/>
</dbReference>
<feature type="compositionally biased region" description="Low complexity" evidence="8">
    <location>
        <begin position="2341"/>
        <end position="2355"/>
    </location>
</feature>
<dbReference type="InterPro" id="IPR015940">
    <property type="entry name" value="UBA"/>
</dbReference>
<proteinExistence type="inferred from homology"/>
<feature type="region of interest" description="Disordered" evidence="8">
    <location>
        <begin position="1939"/>
        <end position="1978"/>
    </location>
</feature>
<dbReference type="Gene3D" id="3.40.50.720">
    <property type="entry name" value="NAD(P)-binding Rossmann-like Domain"/>
    <property type="match status" value="1"/>
</dbReference>
<gene>
    <name evidence="11" type="ORF">D9613_000697</name>
</gene>
<dbReference type="CDD" id="cd14270">
    <property type="entry name" value="UBA"/>
    <property type="match status" value="1"/>
</dbReference>
<comment type="catalytic activity">
    <reaction evidence="1">
        <text>S-ubiquitinyl-[E2 ubiquitin-conjugating enzyme]-L-cysteine + [acceptor protein]-L-lysine = [E2 ubiquitin-conjugating enzyme]-L-cysteine + N(6)-ubiquitinyl-[acceptor protein]-L-lysine.</text>
        <dbReference type="EC" id="2.3.2.26"/>
    </reaction>
</comment>
<feature type="compositionally biased region" description="Acidic residues" evidence="8">
    <location>
        <begin position="1956"/>
        <end position="1966"/>
    </location>
</feature>
<dbReference type="GO" id="GO:0000209">
    <property type="term" value="P:protein polyubiquitination"/>
    <property type="evidence" value="ECO:0007669"/>
    <property type="project" value="TreeGrafter"/>
</dbReference>
<dbReference type="InterPro" id="IPR020843">
    <property type="entry name" value="ER"/>
</dbReference>
<evidence type="ECO:0000313" key="12">
    <source>
        <dbReference type="Proteomes" id="UP000521872"/>
    </source>
</evidence>
<dbReference type="SUPFAM" id="SSF46934">
    <property type="entry name" value="UBA-like"/>
    <property type="match status" value="1"/>
</dbReference>
<dbReference type="Pfam" id="PF06012">
    <property type="entry name" value="DUF908"/>
    <property type="match status" value="1"/>
</dbReference>
<comment type="similarity">
    <text evidence="6">Belongs to the UPL family. TOM1/PTR1 subfamily.</text>
</comment>
<evidence type="ECO:0000259" key="9">
    <source>
        <dbReference type="PROSITE" id="PS50030"/>
    </source>
</evidence>
<evidence type="ECO:0000259" key="10">
    <source>
        <dbReference type="PROSITE" id="PS50237"/>
    </source>
</evidence>
<feature type="compositionally biased region" description="Low complexity" evidence="8">
    <location>
        <begin position="2425"/>
        <end position="2447"/>
    </location>
</feature>
<dbReference type="InterPro" id="IPR002364">
    <property type="entry name" value="Quin_OxRdtase/zeta-crystal_CS"/>
</dbReference>
<dbReference type="InterPro" id="IPR013149">
    <property type="entry name" value="ADH-like_C"/>
</dbReference>
<feature type="region of interest" description="Disordered" evidence="8">
    <location>
        <begin position="1685"/>
        <end position="1714"/>
    </location>
</feature>
<dbReference type="SMART" id="SM00829">
    <property type="entry name" value="PKS_ER"/>
    <property type="match status" value="1"/>
</dbReference>
<evidence type="ECO:0000256" key="7">
    <source>
        <dbReference type="PROSITE-ProRule" id="PRU00104"/>
    </source>
</evidence>
<dbReference type="SUPFAM" id="SSF56204">
    <property type="entry name" value="Hect, E3 ligase catalytic domain"/>
    <property type="match status" value="1"/>
</dbReference>
<dbReference type="Gene3D" id="3.90.1750.10">
    <property type="entry name" value="Hect, E3 ligase catalytic domains"/>
    <property type="match status" value="1"/>
</dbReference>
<feature type="region of interest" description="Disordered" evidence="8">
    <location>
        <begin position="1233"/>
        <end position="1307"/>
    </location>
</feature>
<dbReference type="InterPro" id="IPR000569">
    <property type="entry name" value="HECT_dom"/>
</dbReference>
<feature type="domain" description="UBA" evidence="9">
    <location>
        <begin position="1192"/>
        <end position="1232"/>
    </location>
</feature>
<dbReference type="InterPro" id="IPR036291">
    <property type="entry name" value="NAD(P)-bd_dom_sf"/>
</dbReference>
<dbReference type="InterPro" id="IPR011032">
    <property type="entry name" value="GroES-like_sf"/>
</dbReference>
<dbReference type="InterPro" id="IPR050409">
    <property type="entry name" value="E3_ubiq-protein_ligase"/>
</dbReference>
<dbReference type="InterPro" id="IPR010314">
    <property type="entry name" value="E3_Ub_ligase_DUF913"/>
</dbReference>
<dbReference type="PROSITE" id="PS01162">
    <property type="entry name" value="QOR_ZETA_CRYSTAL"/>
    <property type="match status" value="1"/>
</dbReference>
<dbReference type="UniPathway" id="UPA00143"/>
<dbReference type="FunFam" id="3.90.1750.10:FF:000003">
    <property type="entry name" value="E3 ubiquitin-protein ligase UPL1"/>
    <property type="match status" value="1"/>
</dbReference>
<evidence type="ECO:0000256" key="3">
    <source>
        <dbReference type="ARBA" id="ARBA00012485"/>
    </source>
</evidence>
<dbReference type="Pfam" id="PF06025">
    <property type="entry name" value="DUF913"/>
    <property type="match status" value="1"/>
</dbReference>
<dbReference type="InterPro" id="IPR010309">
    <property type="entry name" value="E3_Ub_ligase_DUF908"/>
</dbReference>
<organism evidence="11 12">
    <name type="scientific">Agrocybe pediades</name>
    <dbReference type="NCBI Taxonomy" id="84607"/>
    <lineage>
        <taxon>Eukaryota</taxon>
        <taxon>Fungi</taxon>
        <taxon>Dikarya</taxon>
        <taxon>Basidiomycota</taxon>
        <taxon>Agaricomycotina</taxon>
        <taxon>Agaricomycetes</taxon>
        <taxon>Agaricomycetidae</taxon>
        <taxon>Agaricales</taxon>
        <taxon>Agaricineae</taxon>
        <taxon>Strophariaceae</taxon>
        <taxon>Agrocybe</taxon>
    </lineage>
</organism>
<comment type="pathway">
    <text evidence="2">Protein modification; protein ubiquitination.</text>
</comment>
<keyword evidence="5 7" id="KW-0833">Ubl conjugation pathway</keyword>
<feature type="compositionally biased region" description="Acidic residues" evidence="8">
    <location>
        <begin position="1996"/>
        <end position="2019"/>
    </location>
</feature>
<feature type="compositionally biased region" description="Acidic residues" evidence="8">
    <location>
        <begin position="2026"/>
        <end position="2076"/>
    </location>
</feature>
<feature type="region of interest" description="Disordered" evidence="8">
    <location>
        <begin position="109"/>
        <end position="139"/>
    </location>
</feature>
<dbReference type="SUPFAM" id="SSF50129">
    <property type="entry name" value="GroES-like"/>
    <property type="match status" value="1"/>
</dbReference>
<protein>
    <recommendedName>
        <fullName evidence="3">HECT-type E3 ubiquitin transferase</fullName>
        <ecNumber evidence="3">2.3.2.26</ecNumber>
    </recommendedName>
</protein>
<keyword evidence="12" id="KW-1185">Reference proteome</keyword>
<dbReference type="Proteomes" id="UP000521872">
    <property type="component" value="Unassembled WGS sequence"/>
</dbReference>
<dbReference type="InterPro" id="IPR016024">
    <property type="entry name" value="ARM-type_fold"/>
</dbReference>
<dbReference type="PANTHER" id="PTHR11254:SF67">
    <property type="entry name" value="E3 UBIQUITIN-PROTEIN LIGASE HUWE1"/>
    <property type="match status" value="1"/>
</dbReference>
<dbReference type="Gene3D" id="1.25.10.10">
    <property type="entry name" value="Leucine-rich Repeat Variant"/>
    <property type="match status" value="1"/>
</dbReference>
<feature type="compositionally biased region" description="Polar residues" evidence="8">
    <location>
        <begin position="2859"/>
        <end position="2868"/>
    </location>
</feature>